<feature type="chain" id="PRO_5026296383" evidence="1">
    <location>
        <begin position="20"/>
        <end position="211"/>
    </location>
</feature>
<dbReference type="PANTHER" id="PTHR36573">
    <property type="entry name" value="INTERMEMBRANE PHOSPHOLIPID TRANSPORT SYSTEM BINDING PROTEIN MLAC"/>
    <property type="match status" value="1"/>
</dbReference>
<dbReference type="InterPro" id="IPR042245">
    <property type="entry name" value="Tgt2/MlaC_sf"/>
</dbReference>
<dbReference type="AlphaFoldDB" id="A0A6G9IDE8"/>
<dbReference type="KEGG" id="orb:IPMB12_11490"/>
<evidence type="ECO:0000256" key="1">
    <source>
        <dbReference type="SAM" id="SignalP"/>
    </source>
</evidence>
<sequence>MLKKALVIVAFFFMSSVMAADGTTNPYKQMQVAADQLFKTFDAKQADIKRNPDLLKDLVRQDLLPYVQTKYAGALILGNYYRDATEAQRDAYFAAFEDYLVQAFAQALSLYDGQSYQVEAEKSVDGKSIVSIRILLISADKNQQPIRLDFQWRKNTRSGEWKAYDMIAEGVSMITTKQNEWATTLRQNGIDALTKQLQQLASQPVKPEQTK</sequence>
<dbReference type="InParanoid" id="A0A6G9IDE8"/>
<protein>
    <submittedName>
        <fullName evidence="2">Phospholipid-binding protein MlaC</fullName>
    </submittedName>
</protein>
<dbReference type="NCBIfam" id="NF011697">
    <property type="entry name" value="PRK15117.1"/>
    <property type="match status" value="1"/>
</dbReference>
<organism evidence="2 3">
    <name type="scientific">Zophobihabitans entericus</name>
    <dbReference type="NCBI Taxonomy" id="1635327"/>
    <lineage>
        <taxon>Bacteria</taxon>
        <taxon>Pseudomonadati</taxon>
        <taxon>Pseudomonadota</taxon>
        <taxon>Gammaproteobacteria</taxon>
        <taxon>Orbales</taxon>
        <taxon>Orbaceae</taxon>
        <taxon>Zophobihabitans</taxon>
    </lineage>
</organism>
<keyword evidence="3" id="KW-1185">Reference proteome</keyword>
<dbReference type="InterPro" id="IPR008869">
    <property type="entry name" value="MlaC/ttg2D"/>
</dbReference>
<dbReference type="RefSeq" id="WP_166917552.1">
    <property type="nucleotide sequence ID" value="NZ_CP050253.1"/>
</dbReference>
<dbReference type="FunCoup" id="A0A6G9IDE8">
    <property type="interactions" value="157"/>
</dbReference>
<evidence type="ECO:0000313" key="3">
    <source>
        <dbReference type="Proteomes" id="UP000501168"/>
    </source>
</evidence>
<keyword evidence="1" id="KW-0732">Signal</keyword>
<evidence type="ECO:0000313" key="2">
    <source>
        <dbReference type="EMBL" id="QIQ22256.1"/>
    </source>
</evidence>
<dbReference type="PIRSF" id="PIRSF004649">
    <property type="entry name" value="MlaC"/>
    <property type="match status" value="1"/>
</dbReference>
<proteinExistence type="predicted"/>
<feature type="signal peptide" evidence="1">
    <location>
        <begin position="1"/>
        <end position="19"/>
    </location>
</feature>
<gene>
    <name evidence="2" type="primary">mlaC</name>
    <name evidence="2" type="ORF">IPMB12_11490</name>
</gene>
<accession>A0A6G9IDE8</accession>
<name>A0A6G9IDE8_9GAMM</name>
<dbReference type="PANTHER" id="PTHR36573:SF1">
    <property type="entry name" value="INTERMEMBRANE PHOSPHOLIPID TRANSPORT SYSTEM BINDING PROTEIN MLAC"/>
    <property type="match status" value="1"/>
</dbReference>
<dbReference type="Pfam" id="PF05494">
    <property type="entry name" value="MlaC"/>
    <property type="match status" value="1"/>
</dbReference>
<dbReference type="EMBL" id="CP050253">
    <property type="protein sequence ID" value="QIQ22256.1"/>
    <property type="molecule type" value="Genomic_DNA"/>
</dbReference>
<reference evidence="2 3" key="1">
    <citation type="submission" date="2020-03" db="EMBL/GenBank/DDBJ databases">
        <title>Complete genome sequence of Orbus sp. IPMB12 (BCRC 80908).</title>
        <authorList>
            <person name="Lo W.-S."/>
            <person name="Chang T.-H."/>
            <person name="Kuo C.-H."/>
        </authorList>
    </citation>
    <scope>NUCLEOTIDE SEQUENCE [LARGE SCALE GENOMIC DNA]</scope>
    <source>
        <strain evidence="2 3">IPMB12</strain>
    </source>
</reference>
<dbReference type="Gene3D" id="3.10.450.710">
    <property type="entry name" value="Tgt2/MlaC"/>
    <property type="match status" value="1"/>
</dbReference>
<dbReference type="Proteomes" id="UP000501168">
    <property type="component" value="Chromosome"/>
</dbReference>